<dbReference type="SUPFAM" id="SSF53822">
    <property type="entry name" value="Periplasmic binding protein-like I"/>
    <property type="match status" value="1"/>
</dbReference>
<feature type="domain" description="Leucine-binding protein" evidence="6">
    <location>
        <begin position="38"/>
        <end position="390"/>
    </location>
</feature>
<name>A0A162JTP2_9PROT</name>
<protein>
    <submittedName>
        <fullName evidence="7">Branched-chain amino acid ABC transporter substrate-binding protein</fullName>
    </submittedName>
</protein>
<dbReference type="AlphaFoldDB" id="A0A162JTP2"/>
<keyword evidence="3 5" id="KW-0732">Signal</keyword>
<evidence type="ECO:0000256" key="4">
    <source>
        <dbReference type="ARBA" id="ARBA00022970"/>
    </source>
</evidence>
<keyword evidence="4" id="KW-0029">Amino-acid transport</keyword>
<comment type="caution">
    <text evidence="7">The sequence shown here is derived from an EMBL/GenBank/DDBJ whole genome shotgun (WGS) entry which is preliminary data.</text>
</comment>
<evidence type="ECO:0000313" key="7">
    <source>
        <dbReference type="EMBL" id="KYO49867.1"/>
    </source>
</evidence>
<dbReference type="CDD" id="cd06329">
    <property type="entry name" value="PBP1_SBP-like"/>
    <property type="match status" value="1"/>
</dbReference>
<gene>
    <name evidence="7" type="ORF">AUP44_15135</name>
</gene>
<reference evidence="7 8" key="1">
    <citation type="submission" date="2015-12" db="EMBL/GenBank/DDBJ databases">
        <title>Genome sequence of Tistrella mobilis MCCC 1A02139.</title>
        <authorList>
            <person name="Lu L."/>
            <person name="Lai Q."/>
            <person name="Shao Z."/>
            <person name="Qian P."/>
        </authorList>
    </citation>
    <scope>NUCLEOTIDE SEQUENCE [LARGE SCALE GENOMIC DNA]</scope>
    <source>
        <strain evidence="7 8">MCCC 1A02139</strain>
    </source>
</reference>
<dbReference type="InterPro" id="IPR028082">
    <property type="entry name" value="Peripla_BP_I"/>
</dbReference>
<evidence type="ECO:0000256" key="2">
    <source>
        <dbReference type="ARBA" id="ARBA00022448"/>
    </source>
</evidence>
<dbReference type="InterPro" id="IPR028081">
    <property type="entry name" value="Leu-bd"/>
</dbReference>
<dbReference type="PRINTS" id="PR00337">
    <property type="entry name" value="LEUILEVALBP"/>
</dbReference>
<proteinExistence type="inferred from homology"/>
<feature type="chain" id="PRO_5007836385" evidence="5">
    <location>
        <begin position="36"/>
        <end position="427"/>
    </location>
</feature>
<evidence type="ECO:0000259" key="6">
    <source>
        <dbReference type="Pfam" id="PF13458"/>
    </source>
</evidence>
<accession>A0A162JTP2</accession>
<comment type="similarity">
    <text evidence="1">Belongs to the leucine-binding protein family.</text>
</comment>
<dbReference type="InterPro" id="IPR051010">
    <property type="entry name" value="BCAA_transport"/>
</dbReference>
<evidence type="ECO:0000313" key="8">
    <source>
        <dbReference type="Proteomes" id="UP000075787"/>
    </source>
</evidence>
<dbReference type="EMBL" id="LPZR01000213">
    <property type="protein sequence ID" value="KYO49867.1"/>
    <property type="molecule type" value="Genomic_DNA"/>
</dbReference>
<keyword evidence="2" id="KW-0813">Transport</keyword>
<dbReference type="PANTHER" id="PTHR30483:SF6">
    <property type="entry name" value="PERIPLASMIC BINDING PROTEIN OF ABC TRANSPORTER FOR NATURAL AMINO ACIDS"/>
    <property type="match status" value="1"/>
</dbReference>
<sequence>MPREAALTPKTTLTAMTSAIALAVAAFGMAGAAYADDTIKIAYIDPLSGPFANVGDAGAKHFSYFIDYFNEHGGFNGKKLELIAIDNKSSPKDSLVALKSAIDQGAHFITQGNGSHVGAALSEAVAKHNERNPDNRVLYLNYAAVDPALTNDACNFWHFRFDANSDMKLEAITNYIKDQPEIKKVYLVNMDYSHGQAVSKIARKLLNEKRPDIEIVGDDLHPVGKVKDFSPYISKIKASGADTVITGNWGADLALLVKASASAGLNVQYYTYYGGGLGAPTAIGPAGEGKVKQVTEWHANLPVETPSEQGKVLEDAYVGFLQKYDLDFYYGRIRTMLGMLQEAMNEAKSDKPVDVAKALEGMTYQTAMGPVTMRADDHQLAQPLFISTFVKGVKYDTEHTGLGWKTDAKIDGPATETATTCKMQRPS</sequence>
<evidence type="ECO:0000256" key="1">
    <source>
        <dbReference type="ARBA" id="ARBA00010062"/>
    </source>
</evidence>
<dbReference type="Pfam" id="PF13458">
    <property type="entry name" value="Peripla_BP_6"/>
    <property type="match status" value="1"/>
</dbReference>
<dbReference type="InterPro" id="IPR000709">
    <property type="entry name" value="Leu_Ile_Val-bd"/>
</dbReference>
<dbReference type="PANTHER" id="PTHR30483">
    <property type="entry name" value="LEUCINE-SPECIFIC-BINDING PROTEIN"/>
    <property type="match status" value="1"/>
</dbReference>
<evidence type="ECO:0000256" key="5">
    <source>
        <dbReference type="SAM" id="SignalP"/>
    </source>
</evidence>
<dbReference type="Proteomes" id="UP000075787">
    <property type="component" value="Unassembled WGS sequence"/>
</dbReference>
<dbReference type="GO" id="GO:0006865">
    <property type="term" value="P:amino acid transport"/>
    <property type="evidence" value="ECO:0007669"/>
    <property type="project" value="UniProtKB-KW"/>
</dbReference>
<dbReference type="Gene3D" id="3.40.50.2300">
    <property type="match status" value="2"/>
</dbReference>
<evidence type="ECO:0000256" key="3">
    <source>
        <dbReference type="ARBA" id="ARBA00022729"/>
    </source>
</evidence>
<organism evidence="7 8">
    <name type="scientific">Tistrella mobilis</name>
    <dbReference type="NCBI Taxonomy" id="171437"/>
    <lineage>
        <taxon>Bacteria</taxon>
        <taxon>Pseudomonadati</taxon>
        <taxon>Pseudomonadota</taxon>
        <taxon>Alphaproteobacteria</taxon>
        <taxon>Geminicoccales</taxon>
        <taxon>Geminicoccaceae</taxon>
        <taxon>Tistrella</taxon>
    </lineage>
</organism>
<feature type="signal peptide" evidence="5">
    <location>
        <begin position="1"/>
        <end position="35"/>
    </location>
</feature>